<proteinExistence type="inferred from homology"/>
<dbReference type="Pfam" id="PF04977">
    <property type="entry name" value="DivIC"/>
    <property type="match status" value="1"/>
</dbReference>
<dbReference type="HAMAP" id="MF_00599">
    <property type="entry name" value="FtsB"/>
    <property type="match status" value="1"/>
</dbReference>
<accession>A0A3B0XFK7</accession>
<dbReference type="PANTHER" id="PTHR37485:SF1">
    <property type="entry name" value="CELL DIVISION PROTEIN FTSB"/>
    <property type="match status" value="1"/>
</dbReference>
<evidence type="ECO:0000313" key="8">
    <source>
        <dbReference type="EMBL" id="VAW67105.1"/>
    </source>
</evidence>
<evidence type="ECO:0000256" key="7">
    <source>
        <dbReference type="SAM" id="Coils"/>
    </source>
</evidence>
<evidence type="ECO:0000256" key="1">
    <source>
        <dbReference type="ARBA" id="ARBA00022475"/>
    </source>
</evidence>
<sequence length="92" mass="10745">MKWLLSLLIVLLLLLQYKLWVGDGAVPEVVYLQKEVEKQQQYKKKLEERNASLAAEVKDLKQGYDAIEERARSEMGMIGKDETFYQLIQDPE</sequence>
<keyword evidence="3" id="KW-0812">Transmembrane</keyword>
<keyword evidence="2 8" id="KW-0132">Cell division</keyword>
<protein>
    <submittedName>
        <fullName evidence="8">Cell division protein DivIC (FtsB), stabilizes FtsL against RasP cleavage</fullName>
    </submittedName>
</protein>
<evidence type="ECO:0000256" key="6">
    <source>
        <dbReference type="ARBA" id="ARBA00023306"/>
    </source>
</evidence>
<evidence type="ECO:0000256" key="2">
    <source>
        <dbReference type="ARBA" id="ARBA00022618"/>
    </source>
</evidence>
<keyword evidence="5" id="KW-0472">Membrane</keyword>
<keyword evidence="4" id="KW-1133">Transmembrane helix</keyword>
<gene>
    <name evidence="8" type="ORF">MNBD_GAMMA08-1163</name>
</gene>
<dbReference type="EMBL" id="UOFH01000369">
    <property type="protein sequence ID" value="VAW67105.1"/>
    <property type="molecule type" value="Genomic_DNA"/>
</dbReference>
<name>A0A3B0XFK7_9ZZZZ</name>
<keyword evidence="1" id="KW-1003">Cell membrane</keyword>
<dbReference type="PANTHER" id="PTHR37485">
    <property type="entry name" value="CELL DIVISION PROTEIN FTSB"/>
    <property type="match status" value="1"/>
</dbReference>
<dbReference type="NCBIfam" id="NF002058">
    <property type="entry name" value="PRK00888.1"/>
    <property type="match status" value="1"/>
</dbReference>
<evidence type="ECO:0000256" key="3">
    <source>
        <dbReference type="ARBA" id="ARBA00022692"/>
    </source>
</evidence>
<evidence type="ECO:0000256" key="4">
    <source>
        <dbReference type="ARBA" id="ARBA00022989"/>
    </source>
</evidence>
<dbReference type="AlphaFoldDB" id="A0A3B0XFK7"/>
<dbReference type="GO" id="GO:0043093">
    <property type="term" value="P:FtsZ-dependent cytokinesis"/>
    <property type="evidence" value="ECO:0007669"/>
    <property type="project" value="TreeGrafter"/>
</dbReference>
<reference evidence="8" key="1">
    <citation type="submission" date="2018-06" db="EMBL/GenBank/DDBJ databases">
        <authorList>
            <person name="Zhirakovskaya E."/>
        </authorList>
    </citation>
    <scope>NUCLEOTIDE SEQUENCE</scope>
</reference>
<keyword evidence="7" id="KW-0175">Coiled coil</keyword>
<dbReference type="InterPro" id="IPR007060">
    <property type="entry name" value="FtsL/DivIC"/>
</dbReference>
<dbReference type="GO" id="GO:0030428">
    <property type="term" value="C:cell septum"/>
    <property type="evidence" value="ECO:0007669"/>
    <property type="project" value="TreeGrafter"/>
</dbReference>
<keyword evidence="6" id="KW-0131">Cell cycle</keyword>
<evidence type="ECO:0000256" key="5">
    <source>
        <dbReference type="ARBA" id="ARBA00023136"/>
    </source>
</evidence>
<organism evidence="8">
    <name type="scientific">hydrothermal vent metagenome</name>
    <dbReference type="NCBI Taxonomy" id="652676"/>
    <lineage>
        <taxon>unclassified sequences</taxon>
        <taxon>metagenomes</taxon>
        <taxon>ecological metagenomes</taxon>
    </lineage>
</organism>
<feature type="coiled-coil region" evidence="7">
    <location>
        <begin position="29"/>
        <end position="70"/>
    </location>
</feature>
<dbReference type="InterPro" id="IPR023081">
    <property type="entry name" value="Cell_div_FtsB"/>
</dbReference>